<dbReference type="PANTHER" id="PTHR23360">
    <property type="entry name" value="G-PROTEIN COUPLED RECEPTORS FAMILY 1 PROFILE DOMAIN-CONTAINING PROTEIN-RELATED"/>
    <property type="match status" value="1"/>
</dbReference>
<reference evidence="7 8" key="1">
    <citation type="submission" date="2020-08" db="EMBL/GenBank/DDBJ databases">
        <authorList>
            <person name="Koutsovoulos G."/>
            <person name="Danchin GJ E."/>
        </authorList>
    </citation>
    <scope>NUCLEOTIDE SEQUENCE [LARGE SCALE GENOMIC DNA]</scope>
</reference>
<keyword evidence="4 5" id="KW-0472">Membrane</keyword>
<dbReference type="InterPro" id="IPR017452">
    <property type="entry name" value="GPCR_Rhodpsn_7TM"/>
</dbReference>
<feature type="transmembrane region" description="Helical" evidence="5">
    <location>
        <begin position="165"/>
        <end position="190"/>
    </location>
</feature>
<dbReference type="PANTHER" id="PTHR23360:SF5">
    <property type="entry name" value="G-PROTEIN COUPLED RECEPTORS FAMILY 1 PROFILE DOMAIN-CONTAINING PROTEIN"/>
    <property type="match status" value="1"/>
</dbReference>
<sequence length="228" mass="26434">MLVLYLNFFCQQLLGHLLDLLEYYLILVKKYNALRSNTAILLTANSFFEILNLSGLFLTLAVTASGINIIPYGTAVFLQSHSFIGFFSAVFTITSLSFDRFLAVAFPIYYKTINQKLYIRGHFATVFIFIFYIIFLIIKSAINFGDWPVNGGRSDYFRILTNDNILSSFIYILFVPAIVLYGLVGLILIFKKVTDDEKMRKVYRSLFLIVFFNIGGYFFFFVDRRLHY</sequence>
<accession>A0A6V7VDZ4</accession>
<gene>
    <name evidence="7" type="ORF">MENT_LOCUS24190</name>
</gene>
<evidence type="ECO:0000313" key="7">
    <source>
        <dbReference type="EMBL" id="CAD2172628.1"/>
    </source>
</evidence>
<dbReference type="InterPro" id="IPR047130">
    <property type="entry name" value="7TM_GPCR_Srsx_nematod"/>
</dbReference>
<feature type="transmembrane region" description="Helical" evidence="5">
    <location>
        <begin position="122"/>
        <end position="145"/>
    </location>
</feature>
<keyword evidence="2 5" id="KW-0812">Transmembrane</keyword>
<dbReference type="Proteomes" id="UP000580250">
    <property type="component" value="Unassembled WGS sequence"/>
</dbReference>
<feature type="transmembrane region" description="Helical" evidence="5">
    <location>
        <begin position="47"/>
        <end position="71"/>
    </location>
</feature>
<feature type="domain" description="G-protein coupled receptors family 1 profile" evidence="6">
    <location>
        <begin position="18"/>
        <end position="228"/>
    </location>
</feature>
<dbReference type="SUPFAM" id="SSF81321">
    <property type="entry name" value="Family A G protein-coupled receptor-like"/>
    <property type="match status" value="1"/>
</dbReference>
<dbReference type="Pfam" id="PF10320">
    <property type="entry name" value="7TM_GPCR_Srsx"/>
    <property type="match status" value="1"/>
</dbReference>
<dbReference type="GO" id="GO:0004930">
    <property type="term" value="F:G protein-coupled receptor activity"/>
    <property type="evidence" value="ECO:0007669"/>
    <property type="project" value="InterPro"/>
</dbReference>
<comment type="caution">
    <text evidence="7">The sequence shown here is derived from an EMBL/GenBank/DDBJ whole genome shotgun (WGS) entry which is preliminary data.</text>
</comment>
<evidence type="ECO:0000256" key="3">
    <source>
        <dbReference type="ARBA" id="ARBA00022989"/>
    </source>
</evidence>
<dbReference type="InterPro" id="IPR000276">
    <property type="entry name" value="GPCR_Rhodpsn"/>
</dbReference>
<evidence type="ECO:0000256" key="2">
    <source>
        <dbReference type="ARBA" id="ARBA00022692"/>
    </source>
</evidence>
<keyword evidence="3 5" id="KW-1133">Transmembrane helix</keyword>
<comment type="subcellular location">
    <subcellularLocation>
        <location evidence="1">Membrane</location>
    </subcellularLocation>
</comment>
<dbReference type="OrthoDB" id="5820127at2759"/>
<dbReference type="EMBL" id="CAJEWN010000203">
    <property type="protein sequence ID" value="CAD2172628.1"/>
    <property type="molecule type" value="Genomic_DNA"/>
</dbReference>
<organism evidence="7 8">
    <name type="scientific">Meloidogyne enterolobii</name>
    <name type="common">Root-knot nematode worm</name>
    <name type="synonym">Meloidogyne mayaguensis</name>
    <dbReference type="NCBI Taxonomy" id="390850"/>
    <lineage>
        <taxon>Eukaryota</taxon>
        <taxon>Metazoa</taxon>
        <taxon>Ecdysozoa</taxon>
        <taxon>Nematoda</taxon>
        <taxon>Chromadorea</taxon>
        <taxon>Rhabditida</taxon>
        <taxon>Tylenchina</taxon>
        <taxon>Tylenchomorpha</taxon>
        <taxon>Tylenchoidea</taxon>
        <taxon>Meloidogynidae</taxon>
        <taxon>Meloidogyninae</taxon>
        <taxon>Meloidogyne</taxon>
    </lineage>
</organism>
<evidence type="ECO:0000256" key="5">
    <source>
        <dbReference type="SAM" id="Phobius"/>
    </source>
</evidence>
<feature type="transmembrane region" description="Helical" evidence="5">
    <location>
        <begin position="83"/>
        <end position="110"/>
    </location>
</feature>
<evidence type="ECO:0000256" key="1">
    <source>
        <dbReference type="ARBA" id="ARBA00004370"/>
    </source>
</evidence>
<dbReference type="Gene3D" id="1.20.1070.10">
    <property type="entry name" value="Rhodopsin 7-helix transmembrane proteins"/>
    <property type="match status" value="1"/>
</dbReference>
<dbReference type="GO" id="GO:0016020">
    <property type="term" value="C:membrane"/>
    <property type="evidence" value="ECO:0007669"/>
    <property type="project" value="UniProtKB-SubCell"/>
</dbReference>
<proteinExistence type="predicted"/>
<name>A0A6V7VDZ4_MELEN</name>
<protein>
    <recommendedName>
        <fullName evidence="6">G-protein coupled receptors family 1 profile domain-containing protein</fullName>
    </recommendedName>
</protein>
<dbReference type="InterPro" id="IPR019424">
    <property type="entry name" value="7TM_GPCR_Srsx"/>
</dbReference>
<evidence type="ECO:0000259" key="6">
    <source>
        <dbReference type="PROSITE" id="PS50262"/>
    </source>
</evidence>
<evidence type="ECO:0000313" key="8">
    <source>
        <dbReference type="Proteomes" id="UP000580250"/>
    </source>
</evidence>
<dbReference type="PROSITE" id="PS00237">
    <property type="entry name" value="G_PROTEIN_RECEP_F1_1"/>
    <property type="match status" value="1"/>
</dbReference>
<dbReference type="PROSITE" id="PS50262">
    <property type="entry name" value="G_PROTEIN_RECEP_F1_2"/>
    <property type="match status" value="1"/>
</dbReference>
<dbReference type="AlphaFoldDB" id="A0A6V7VDZ4"/>
<feature type="transmembrane region" description="Helical" evidence="5">
    <location>
        <begin position="202"/>
        <end position="222"/>
    </location>
</feature>
<evidence type="ECO:0000256" key="4">
    <source>
        <dbReference type="ARBA" id="ARBA00023136"/>
    </source>
</evidence>